<accession>A0A813QBE6</accession>
<dbReference type="Proteomes" id="UP000663879">
    <property type="component" value="Unassembled WGS sequence"/>
</dbReference>
<organism evidence="1 2">
    <name type="scientific">Brachionus calyciflorus</name>
    <dbReference type="NCBI Taxonomy" id="104777"/>
    <lineage>
        <taxon>Eukaryota</taxon>
        <taxon>Metazoa</taxon>
        <taxon>Spiralia</taxon>
        <taxon>Gnathifera</taxon>
        <taxon>Rotifera</taxon>
        <taxon>Eurotatoria</taxon>
        <taxon>Monogononta</taxon>
        <taxon>Pseudotrocha</taxon>
        <taxon>Ploima</taxon>
        <taxon>Brachionidae</taxon>
        <taxon>Brachionus</taxon>
    </lineage>
</organism>
<dbReference type="EMBL" id="CAJNOC010000466">
    <property type="protein sequence ID" value="CAF0764948.1"/>
    <property type="molecule type" value="Genomic_DNA"/>
</dbReference>
<protein>
    <submittedName>
        <fullName evidence="1">Uncharacterized protein</fullName>
    </submittedName>
</protein>
<evidence type="ECO:0000313" key="1">
    <source>
        <dbReference type="EMBL" id="CAF0764948.1"/>
    </source>
</evidence>
<proteinExistence type="predicted"/>
<gene>
    <name evidence="1" type="ORF">OXX778_LOCUS4636</name>
</gene>
<keyword evidence="2" id="KW-1185">Reference proteome</keyword>
<reference evidence="1" key="1">
    <citation type="submission" date="2021-02" db="EMBL/GenBank/DDBJ databases">
        <authorList>
            <person name="Nowell W R."/>
        </authorList>
    </citation>
    <scope>NUCLEOTIDE SEQUENCE</scope>
    <source>
        <strain evidence="1">Ploen Becks lab</strain>
    </source>
</reference>
<name>A0A813QBE6_9BILA</name>
<dbReference type="AlphaFoldDB" id="A0A813QBE6"/>
<sequence length="42" mass="5062">NDNLTIIRHMNSDCIKPDSKITWMKIKARRFPHRVDTLRVLK</sequence>
<evidence type="ECO:0000313" key="2">
    <source>
        <dbReference type="Proteomes" id="UP000663879"/>
    </source>
</evidence>
<feature type="non-terminal residue" evidence="1">
    <location>
        <position position="1"/>
    </location>
</feature>
<comment type="caution">
    <text evidence="1">The sequence shown here is derived from an EMBL/GenBank/DDBJ whole genome shotgun (WGS) entry which is preliminary data.</text>
</comment>